<gene>
    <name evidence="1" type="ORF">ERS007739_04693</name>
</gene>
<dbReference type="Proteomes" id="UP000039021">
    <property type="component" value="Unassembled WGS sequence"/>
</dbReference>
<dbReference type="EMBL" id="CSBK01003088">
    <property type="protein sequence ID" value="CPA57082.1"/>
    <property type="molecule type" value="Genomic_DNA"/>
</dbReference>
<name>A0A916LG32_MYCTX</name>
<sequence length="82" mass="8207">MVSSANGVRNSWLASATNCCSWARARCSRVSMVLRVVASQAISSSVGGTGSGASVSGCGVVVSVCAAARIRSTGRSAARLSR</sequence>
<proteinExistence type="predicted"/>
<comment type="caution">
    <text evidence="1">The sequence shown here is derived from an EMBL/GenBank/DDBJ whole genome shotgun (WGS) entry which is preliminary data.</text>
</comment>
<organism evidence="1 2">
    <name type="scientific">Mycobacterium tuberculosis</name>
    <dbReference type="NCBI Taxonomy" id="1773"/>
    <lineage>
        <taxon>Bacteria</taxon>
        <taxon>Bacillati</taxon>
        <taxon>Actinomycetota</taxon>
        <taxon>Actinomycetes</taxon>
        <taxon>Mycobacteriales</taxon>
        <taxon>Mycobacteriaceae</taxon>
        <taxon>Mycobacterium</taxon>
        <taxon>Mycobacterium tuberculosis complex</taxon>
    </lineage>
</organism>
<dbReference type="AlphaFoldDB" id="A0A916LG32"/>
<evidence type="ECO:0000313" key="2">
    <source>
        <dbReference type="Proteomes" id="UP000039021"/>
    </source>
</evidence>
<reference evidence="2" key="1">
    <citation type="submission" date="2015-03" db="EMBL/GenBank/DDBJ databases">
        <authorList>
            <consortium name="Pathogen Informatics"/>
        </authorList>
    </citation>
    <scope>NUCLEOTIDE SEQUENCE [LARGE SCALE GENOMIC DNA]</scope>
    <source>
        <strain evidence="2">N09902308</strain>
    </source>
</reference>
<accession>A0A916LG32</accession>
<protein>
    <submittedName>
        <fullName evidence="1">Uncharacterized protein</fullName>
    </submittedName>
</protein>
<evidence type="ECO:0000313" key="1">
    <source>
        <dbReference type="EMBL" id="CPA57082.1"/>
    </source>
</evidence>